<evidence type="ECO:0000256" key="5">
    <source>
        <dbReference type="ARBA" id="ARBA00022692"/>
    </source>
</evidence>
<evidence type="ECO:0000313" key="13">
    <source>
        <dbReference type="EMBL" id="EKC38401.1"/>
    </source>
</evidence>
<keyword evidence="8" id="KW-1133">Transmembrane helix</keyword>
<keyword evidence="5" id="KW-0812">Transmembrane</keyword>
<dbReference type="GO" id="GO:0072546">
    <property type="term" value="C:EMC complex"/>
    <property type="evidence" value="ECO:0007669"/>
    <property type="project" value="InterPro"/>
</dbReference>
<keyword evidence="10" id="KW-0325">Glycoprotein</keyword>
<dbReference type="EMBL" id="JH816008">
    <property type="protein sequence ID" value="EKC38401.1"/>
    <property type="molecule type" value="Genomic_DNA"/>
</dbReference>
<evidence type="ECO:0000259" key="11">
    <source>
        <dbReference type="Pfam" id="PF07774"/>
    </source>
</evidence>
<keyword evidence="7" id="KW-0256">Endoplasmic reticulum</keyword>
<evidence type="ECO:0000256" key="7">
    <source>
        <dbReference type="ARBA" id="ARBA00022824"/>
    </source>
</evidence>
<evidence type="ECO:0000256" key="2">
    <source>
        <dbReference type="ARBA" id="ARBA00007904"/>
    </source>
</evidence>
<evidence type="ECO:0000256" key="9">
    <source>
        <dbReference type="ARBA" id="ARBA00023136"/>
    </source>
</evidence>
<dbReference type="InterPro" id="IPR026895">
    <property type="entry name" value="EMC1"/>
</dbReference>
<organism evidence="13">
    <name type="scientific">Magallana gigas</name>
    <name type="common">Pacific oyster</name>
    <name type="synonym">Crassostrea gigas</name>
    <dbReference type="NCBI Taxonomy" id="29159"/>
    <lineage>
        <taxon>Eukaryota</taxon>
        <taxon>Metazoa</taxon>
        <taxon>Spiralia</taxon>
        <taxon>Lophotrochozoa</taxon>
        <taxon>Mollusca</taxon>
        <taxon>Bivalvia</taxon>
        <taxon>Autobranchia</taxon>
        <taxon>Pteriomorphia</taxon>
        <taxon>Ostreida</taxon>
        <taxon>Ostreoidea</taxon>
        <taxon>Ostreidae</taxon>
        <taxon>Magallana</taxon>
    </lineage>
</organism>
<comment type="subunit">
    <text evidence="3">Component of the ER membrane protein complex (EMC).</text>
</comment>
<reference evidence="13" key="1">
    <citation type="journal article" date="2012" name="Nature">
        <title>The oyster genome reveals stress adaptation and complexity of shell formation.</title>
        <authorList>
            <person name="Zhang G."/>
            <person name="Fang X."/>
            <person name="Guo X."/>
            <person name="Li L."/>
            <person name="Luo R."/>
            <person name="Xu F."/>
            <person name="Yang P."/>
            <person name="Zhang L."/>
            <person name="Wang X."/>
            <person name="Qi H."/>
            <person name="Xiong Z."/>
            <person name="Que H."/>
            <person name="Xie Y."/>
            <person name="Holland P.W."/>
            <person name="Paps J."/>
            <person name="Zhu Y."/>
            <person name="Wu F."/>
            <person name="Chen Y."/>
            <person name="Wang J."/>
            <person name="Peng C."/>
            <person name="Meng J."/>
            <person name="Yang L."/>
            <person name="Liu J."/>
            <person name="Wen B."/>
            <person name="Zhang N."/>
            <person name="Huang Z."/>
            <person name="Zhu Q."/>
            <person name="Feng Y."/>
            <person name="Mount A."/>
            <person name="Hedgecock D."/>
            <person name="Xu Z."/>
            <person name="Liu Y."/>
            <person name="Domazet-Loso T."/>
            <person name="Du Y."/>
            <person name="Sun X."/>
            <person name="Zhang S."/>
            <person name="Liu B."/>
            <person name="Cheng P."/>
            <person name="Jiang X."/>
            <person name="Li J."/>
            <person name="Fan D."/>
            <person name="Wang W."/>
            <person name="Fu W."/>
            <person name="Wang T."/>
            <person name="Wang B."/>
            <person name="Zhang J."/>
            <person name="Peng Z."/>
            <person name="Li Y."/>
            <person name="Li N."/>
            <person name="Wang J."/>
            <person name="Chen M."/>
            <person name="He Y."/>
            <person name="Tan F."/>
            <person name="Song X."/>
            <person name="Zheng Q."/>
            <person name="Huang R."/>
            <person name="Yang H."/>
            <person name="Du X."/>
            <person name="Chen L."/>
            <person name="Yang M."/>
            <person name="Gaffney P.M."/>
            <person name="Wang S."/>
            <person name="Luo L."/>
            <person name="She Z."/>
            <person name="Ming Y."/>
            <person name="Huang W."/>
            <person name="Zhang S."/>
            <person name="Huang B."/>
            <person name="Zhang Y."/>
            <person name="Qu T."/>
            <person name="Ni P."/>
            <person name="Miao G."/>
            <person name="Wang J."/>
            <person name="Wang Q."/>
            <person name="Steinberg C.E."/>
            <person name="Wang H."/>
            <person name="Li N."/>
            <person name="Qian L."/>
            <person name="Zhang G."/>
            <person name="Li Y."/>
            <person name="Yang H."/>
            <person name="Liu X."/>
            <person name="Wang J."/>
            <person name="Yin Y."/>
            <person name="Wang J."/>
        </authorList>
    </citation>
    <scope>NUCLEOTIDE SEQUENCE [LARGE SCALE GENOMIC DNA]</scope>
    <source>
        <strain evidence="13">05x7-T-G4-1.051#20</strain>
    </source>
</reference>
<evidence type="ECO:0000256" key="3">
    <source>
        <dbReference type="ARBA" id="ARBA00011276"/>
    </source>
</evidence>
<dbReference type="InParanoid" id="K1RUM2"/>
<dbReference type="AlphaFoldDB" id="K1RUM2"/>
<dbReference type="GO" id="GO:0034975">
    <property type="term" value="P:protein folding in endoplasmic reticulum"/>
    <property type="evidence" value="ECO:0007669"/>
    <property type="project" value="TreeGrafter"/>
</dbReference>
<dbReference type="Pfam" id="PF07774">
    <property type="entry name" value="EMC1_C"/>
    <property type="match status" value="1"/>
</dbReference>
<comment type="subcellular location">
    <subcellularLocation>
        <location evidence="1">Endoplasmic reticulum membrane</location>
        <topology evidence="1">Single-pass type I membrane protein</topology>
    </subcellularLocation>
</comment>
<dbReference type="InterPro" id="IPR011678">
    <property type="entry name" value="EMC1_C"/>
</dbReference>
<dbReference type="Pfam" id="PF25293">
    <property type="entry name" value="Beta-prop_EMC1_N"/>
    <property type="match status" value="1"/>
</dbReference>
<dbReference type="PANTHER" id="PTHR21573:SF0">
    <property type="entry name" value="ER MEMBRANE PROTEIN COMPLEX SUBUNIT 1"/>
    <property type="match status" value="1"/>
</dbReference>
<dbReference type="HOGENOM" id="CLU_005034_2_0_1"/>
<evidence type="ECO:0000256" key="6">
    <source>
        <dbReference type="ARBA" id="ARBA00022729"/>
    </source>
</evidence>
<dbReference type="InterPro" id="IPR058545">
    <property type="entry name" value="Beta-prop_EMC1_1st"/>
</dbReference>
<evidence type="ECO:0000256" key="4">
    <source>
        <dbReference type="ARBA" id="ARBA00020824"/>
    </source>
</evidence>
<feature type="domain" description="EMC1 first beta-propeller" evidence="12">
    <location>
        <begin position="28"/>
        <end position="418"/>
    </location>
</feature>
<dbReference type="SUPFAM" id="SSF50998">
    <property type="entry name" value="Quinoprotein alcohol dehydrogenase-like"/>
    <property type="match status" value="1"/>
</dbReference>
<dbReference type="FunCoup" id="K1RUM2">
    <property type="interactions" value="2094"/>
</dbReference>
<comment type="similarity">
    <text evidence="2">Belongs to the EMC1 family.</text>
</comment>
<name>K1RUM2_MAGGI</name>
<keyword evidence="9" id="KW-0472">Membrane</keyword>
<dbReference type="PANTHER" id="PTHR21573">
    <property type="entry name" value="ER MEMBRANE PROTEIN COMPLEX SUBUNIT 1"/>
    <property type="match status" value="1"/>
</dbReference>
<dbReference type="InterPro" id="IPR015943">
    <property type="entry name" value="WD40/YVTN_repeat-like_dom_sf"/>
</dbReference>
<accession>K1RUM2</accession>
<keyword evidence="6" id="KW-0732">Signal</keyword>
<evidence type="ECO:0000256" key="1">
    <source>
        <dbReference type="ARBA" id="ARBA00004115"/>
    </source>
</evidence>
<feature type="domain" description="ER membrane protein complex subunit 1 C-terminal" evidence="11">
    <location>
        <begin position="777"/>
        <end position="982"/>
    </location>
</feature>
<evidence type="ECO:0000256" key="10">
    <source>
        <dbReference type="ARBA" id="ARBA00023180"/>
    </source>
</evidence>
<proteinExistence type="inferred from homology"/>
<evidence type="ECO:0000259" key="12">
    <source>
        <dbReference type="Pfam" id="PF25293"/>
    </source>
</evidence>
<dbReference type="InterPro" id="IPR011047">
    <property type="entry name" value="Quinoprotein_ADH-like_sf"/>
</dbReference>
<protein>
    <recommendedName>
        <fullName evidence="4">ER membrane protein complex subunit 1</fullName>
    </recommendedName>
</protein>
<evidence type="ECO:0000256" key="8">
    <source>
        <dbReference type="ARBA" id="ARBA00022989"/>
    </source>
</evidence>
<sequence>MKKFGRSMMTGNILLLLGVLQTLPISQALYEDQIGKFDWHQQYVGKITDMFWDQSFNAGKRVLVSSERHVLASVHSHNGSLAWRKVLEDGPRGRIDKTLHSGNLLVTLTGGGRFVRKWNAGSGLADWEVSLPGSKSGRADLIQCGRDLLAVMIQDAVYGLDPRSGRQKWSVALPQSNQVVYTHLFTSGTNLFVIGQSLGQQVTRVTVDMEGVVRSTESVKAPWLSESTQCEVTNGGVLICYRSEDQSVQTLTFNDGQVFKSTSLQILGLEPSEEISMETVRKMEEPLIFLRTAKNHMALLELTKDGVKLKKDLPSICAAQVVSLDDKSMLFTLERIPGELKMKVYDMETGSEMADLYQTITYLPQHGYPQRVKVLMFKKRDLRLGCRFAILSEDYSMQMVLKAERDGSPGKIAWRREEALAYVLSVEMIDLPVSENQAKYEDEFGSHKDDIATMFMKRFKTQISQLKTYIQQQLQKLQGHRHHHHDTEAMAESGSDDDDEDLTRDEFNLNKLIVLVTGAGKVFGVRSTNGHIEWEHFFPELAPFDGNNQQKLLLFVQRTTAHFPNPPQCTVVGKHKGTGNGFLFSFNPISGEPVDTPPTGQVLNYRITQTSMLGELDDHFLRGILLMDPDNQIHVFPGKCLSVLKKTFGSQYMFVADRETGFIKGYRTVPNQGKFLMENVWTVNLQKKQQTITQVVGKRPLEQVHSQGRVLGDRSVLYRYLNPNLVVVVTEGEFIEQSQRGGVFNTINLYLLDSVTGHMVFHCSHKRAKGPITVVHSENWVVYNYFNQKSRRLEMAVLELYEGKEQSNSTAFSSFSSPRQPLVLRQSYIMPLFIYTMATTVTEKGITSKQIIFALKLGGLLALPKALLDPRRPLVPTQETMEEGTIPYIPELPVNAEAIINYNQSLYNVQGIHTSPAGLESTSLVLSYGLDLYFTRVQPSKMFDVLKEDFDYFFISAVLLGMFVVTIATQKLSARRALSRAWK</sequence>
<dbReference type="Gene3D" id="2.130.10.10">
    <property type="entry name" value="YVTN repeat-like/Quinoprotein amine dehydrogenase"/>
    <property type="match status" value="1"/>
</dbReference>
<gene>
    <name evidence="13" type="ORF">CGI_10002987</name>
</gene>